<dbReference type="EMBL" id="DF973251">
    <property type="protein sequence ID" value="GAU22650.1"/>
    <property type="molecule type" value="Genomic_DNA"/>
</dbReference>
<proteinExistence type="predicted"/>
<evidence type="ECO:0000313" key="3">
    <source>
        <dbReference type="Proteomes" id="UP000242715"/>
    </source>
</evidence>
<dbReference type="Proteomes" id="UP000242715">
    <property type="component" value="Unassembled WGS sequence"/>
</dbReference>
<name>A0A2Z6MH29_TRISU</name>
<keyword evidence="3" id="KW-1185">Reference proteome</keyword>
<accession>A0A2Z6MH29</accession>
<evidence type="ECO:0000256" key="1">
    <source>
        <dbReference type="SAM" id="MobiDB-lite"/>
    </source>
</evidence>
<gene>
    <name evidence="2" type="ORF">TSUD_234720</name>
</gene>
<evidence type="ECO:0000313" key="2">
    <source>
        <dbReference type="EMBL" id="GAU22650.1"/>
    </source>
</evidence>
<feature type="region of interest" description="Disordered" evidence="1">
    <location>
        <begin position="1"/>
        <end position="59"/>
    </location>
</feature>
<organism evidence="2 3">
    <name type="scientific">Trifolium subterraneum</name>
    <name type="common">Subterranean clover</name>
    <dbReference type="NCBI Taxonomy" id="3900"/>
    <lineage>
        <taxon>Eukaryota</taxon>
        <taxon>Viridiplantae</taxon>
        <taxon>Streptophyta</taxon>
        <taxon>Embryophyta</taxon>
        <taxon>Tracheophyta</taxon>
        <taxon>Spermatophyta</taxon>
        <taxon>Magnoliopsida</taxon>
        <taxon>eudicotyledons</taxon>
        <taxon>Gunneridae</taxon>
        <taxon>Pentapetalae</taxon>
        <taxon>rosids</taxon>
        <taxon>fabids</taxon>
        <taxon>Fabales</taxon>
        <taxon>Fabaceae</taxon>
        <taxon>Papilionoideae</taxon>
        <taxon>50 kb inversion clade</taxon>
        <taxon>NPAAA clade</taxon>
        <taxon>Hologalegina</taxon>
        <taxon>IRL clade</taxon>
        <taxon>Trifolieae</taxon>
        <taxon>Trifolium</taxon>
    </lineage>
</organism>
<dbReference type="AlphaFoldDB" id="A0A2Z6MH29"/>
<reference evidence="3" key="1">
    <citation type="journal article" date="2017" name="Front. Plant Sci.">
        <title>Climate Clever Clovers: New Paradigm to Reduce the Environmental Footprint of Ruminants by Breeding Low Methanogenic Forages Utilizing Haplotype Variation.</title>
        <authorList>
            <person name="Kaur P."/>
            <person name="Appels R."/>
            <person name="Bayer P.E."/>
            <person name="Keeble-Gagnere G."/>
            <person name="Wang J."/>
            <person name="Hirakawa H."/>
            <person name="Shirasawa K."/>
            <person name="Vercoe P."/>
            <person name="Stefanova K."/>
            <person name="Durmic Z."/>
            <person name="Nichols P."/>
            <person name="Revell C."/>
            <person name="Isobe S.N."/>
            <person name="Edwards D."/>
            <person name="Erskine W."/>
        </authorList>
    </citation>
    <scope>NUCLEOTIDE SEQUENCE [LARGE SCALE GENOMIC DNA]</scope>
    <source>
        <strain evidence="3">cv. Daliak</strain>
    </source>
</reference>
<protein>
    <submittedName>
        <fullName evidence="2">Uncharacterized protein</fullName>
    </submittedName>
</protein>
<sequence>MDTDAFQDVSNKQDAGPNSVIAPSPSVVPQDPDTHEKSAARPNSTIALSPYPAVESDDC</sequence>